<dbReference type="Proteomes" id="UP000006738">
    <property type="component" value="Chromosome II"/>
</dbReference>
<sequence>MAIHDEWRRFVGGATLDGAWRSMSRASRASAARGDRAFVATHATRPRTVRCVVPRSSVSRDSVPRSGAR</sequence>
<organism evidence="1 2">
    <name type="scientific">Burkholderia pseudomallei (strain 1106a)</name>
    <dbReference type="NCBI Taxonomy" id="357348"/>
    <lineage>
        <taxon>Bacteria</taxon>
        <taxon>Pseudomonadati</taxon>
        <taxon>Pseudomonadota</taxon>
        <taxon>Betaproteobacteria</taxon>
        <taxon>Burkholderiales</taxon>
        <taxon>Burkholderiaceae</taxon>
        <taxon>Burkholderia</taxon>
        <taxon>pseudomallei group</taxon>
    </lineage>
</organism>
<gene>
    <name evidence="1" type="ordered locus">BURPS1106A_A2933</name>
</gene>
<reference evidence="2" key="1">
    <citation type="submission" date="2007-02" db="EMBL/GenBank/DDBJ databases">
        <authorList>
            <person name="DeShazer D."/>
            <person name="Woods D.E."/>
            <person name="Nierman W.C."/>
        </authorList>
    </citation>
    <scope>NUCLEOTIDE SEQUENCE [LARGE SCALE GENOMIC DNA]</scope>
    <source>
        <strain evidence="2">1106a</strain>
    </source>
</reference>
<dbReference type="EMBL" id="CP000573">
    <property type="protein sequence ID" value="ABN92819.1"/>
    <property type="molecule type" value="Genomic_DNA"/>
</dbReference>
<evidence type="ECO:0000313" key="2">
    <source>
        <dbReference type="Proteomes" id="UP000006738"/>
    </source>
</evidence>
<dbReference type="AlphaFoldDB" id="A3P9F2"/>
<proteinExistence type="predicted"/>
<dbReference type="KEGG" id="bpl:BURPS1106A_A2933"/>
<accession>A3P9F2</accession>
<evidence type="ECO:0000313" key="1">
    <source>
        <dbReference type="EMBL" id="ABN92819.1"/>
    </source>
</evidence>
<dbReference type="HOGENOM" id="CLU_2767925_0_0_4"/>
<name>A3P9F2_BURP0</name>
<protein>
    <submittedName>
        <fullName evidence="1">Uncharacterized protein</fullName>
    </submittedName>
</protein>